<evidence type="ECO:0000256" key="10">
    <source>
        <dbReference type="SAM" id="MobiDB-lite"/>
    </source>
</evidence>
<dbReference type="InterPro" id="IPR051793">
    <property type="entry name" value="NADH:flavin_oxidoreductase"/>
</dbReference>
<dbReference type="CDD" id="cd02803">
    <property type="entry name" value="OYE_like_FMN_family"/>
    <property type="match status" value="1"/>
</dbReference>
<feature type="domain" description="NADH:flavin oxidoreductase/NADH oxidase N-terminal" evidence="11">
    <location>
        <begin position="5"/>
        <end position="332"/>
    </location>
</feature>
<dbReference type="GO" id="GO:0016491">
    <property type="term" value="F:oxidoreductase activity"/>
    <property type="evidence" value="ECO:0007669"/>
    <property type="project" value="UniProtKB-KW"/>
</dbReference>
<dbReference type="InterPro" id="IPR023753">
    <property type="entry name" value="FAD/NAD-binding_dom"/>
</dbReference>
<evidence type="ECO:0000256" key="1">
    <source>
        <dbReference type="ARBA" id="ARBA00001917"/>
    </source>
</evidence>
<accession>A0A2W6PA79</accession>
<dbReference type="GO" id="GO:0010181">
    <property type="term" value="F:FMN binding"/>
    <property type="evidence" value="ECO:0007669"/>
    <property type="project" value="InterPro"/>
</dbReference>
<keyword evidence="5" id="KW-0288">FMN</keyword>
<evidence type="ECO:0000256" key="5">
    <source>
        <dbReference type="ARBA" id="ARBA00022643"/>
    </source>
</evidence>
<keyword evidence="6" id="KW-0479">Metal-binding</keyword>
<gene>
    <name evidence="13" type="ORF">DN757_05970</name>
</gene>
<dbReference type="SUPFAM" id="SSF51395">
    <property type="entry name" value="FMN-linked oxidoreductases"/>
    <property type="match status" value="1"/>
</dbReference>
<name>A0A2W6PA79_9BACL</name>
<comment type="cofactor">
    <cofactor evidence="1">
        <name>FMN</name>
        <dbReference type="ChEBI" id="CHEBI:58210"/>
    </cofactor>
</comment>
<dbReference type="Gene3D" id="3.40.50.720">
    <property type="entry name" value="NAD(P)-binding Rossmann-like Domain"/>
    <property type="match status" value="1"/>
</dbReference>
<evidence type="ECO:0000256" key="8">
    <source>
        <dbReference type="ARBA" id="ARBA00023004"/>
    </source>
</evidence>
<dbReference type="Proteomes" id="UP000249204">
    <property type="component" value="Unassembled WGS sequence"/>
</dbReference>
<dbReference type="Pfam" id="PF00724">
    <property type="entry name" value="Oxidored_FMN"/>
    <property type="match status" value="1"/>
</dbReference>
<evidence type="ECO:0000259" key="12">
    <source>
        <dbReference type="Pfam" id="PF07992"/>
    </source>
</evidence>
<evidence type="ECO:0000256" key="4">
    <source>
        <dbReference type="ARBA" id="ARBA00022630"/>
    </source>
</evidence>
<dbReference type="PANTHER" id="PTHR42917:SF2">
    <property type="entry name" value="2,4-DIENOYL-COA REDUCTASE [(2E)-ENOYL-COA-PRODUCING]"/>
    <property type="match status" value="1"/>
</dbReference>
<evidence type="ECO:0000259" key="11">
    <source>
        <dbReference type="Pfam" id="PF00724"/>
    </source>
</evidence>
<dbReference type="GO" id="GO:0046872">
    <property type="term" value="F:metal ion binding"/>
    <property type="evidence" value="ECO:0007669"/>
    <property type="project" value="UniProtKB-KW"/>
</dbReference>
<evidence type="ECO:0000256" key="3">
    <source>
        <dbReference type="ARBA" id="ARBA00011048"/>
    </source>
</evidence>
<dbReference type="Gene3D" id="3.50.50.60">
    <property type="entry name" value="FAD/NAD(P)-binding domain"/>
    <property type="match status" value="1"/>
</dbReference>
<dbReference type="Pfam" id="PF07992">
    <property type="entry name" value="Pyr_redox_2"/>
    <property type="match status" value="1"/>
</dbReference>
<organism evidence="13 14">
    <name type="scientific">Paenibacillus silvae</name>
    <dbReference type="NCBI Taxonomy" id="1325358"/>
    <lineage>
        <taxon>Bacteria</taxon>
        <taxon>Bacillati</taxon>
        <taxon>Bacillota</taxon>
        <taxon>Bacilli</taxon>
        <taxon>Bacillales</taxon>
        <taxon>Paenibacillaceae</taxon>
        <taxon>Paenibacillus</taxon>
    </lineage>
</organism>
<dbReference type="InterPro" id="IPR013785">
    <property type="entry name" value="Aldolase_TIM"/>
</dbReference>
<keyword evidence="7" id="KW-0560">Oxidoreductase</keyword>
<dbReference type="PANTHER" id="PTHR42917">
    <property type="entry name" value="2,4-DIENOYL-COA REDUCTASE"/>
    <property type="match status" value="1"/>
</dbReference>
<evidence type="ECO:0000256" key="6">
    <source>
        <dbReference type="ARBA" id="ARBA00022723"/>
    </source>
</evidence>
<sequence>MYKMLFTPLTIHNMILKNRIVMPPMGTNFALPDGSMSEDHLKYYEQRAKGGTGLIIVENACIDFPYGSNGTTQIRIDHDRYIPGFYRLNDMLHRYGAKTAIQINHAGASAVPSRIGGQPVSSSSEPSKQGGAIPRPLLKEEILEIVEKYGQAARRVKTAGFDAIEIHAGHSYLLCQFLSPLYNKRTDEFGGNPENRARFAKLVLERVRAEVGPAFPILLRISADEFVTGGNTLEDTLELLSYLQEKVDVLNVSAAVNDSLQYQIDQMNLPDGWRAYLAKAVKERFGKPTIATGNYRDPAAAEQTLVAGDADLIGIGRGLIAEPEWVNKVSRGDEADLRKCISCNIGCAGHRIGLNRPIQCSINPDLFYGEQYKQRTLKKRTHVVVIGGGTAGLEAACTAAEVGCTTFLLEKGADVGGLASQISRLPDKRRIADFPAYLKRRSEKLQNLITFTDTEASIGLVEDLHPDVIVNATGSVPLLPPISGLKEHIDQIDGKVHSIFGVLSDVERFPNVQGERIVVIGGGAVGLDVVEFFAEQGAQVTIVERLPELGKDLDIITRLSMMDMLRKFDVEVLTNTSLTKVADDHFKVEVEGQEKVLSFAHGFVCLGMRPERANLQDLDEYFSQRNVRVVNIGDSLGARKIMDGVREGRNVLSTLEQIGAL</sequence>
<dbReference type="PRINTS" id="PR00368">
    <property type="entry name" value="FADPNR"/>
</dbReference>
<protein>
    <submittedName>
        <fullName evidence="13">2,4-dienoyl-CoA reductase</fullName>
    </submittedName>
</protein>
<dbReference type="RefSeq" id="WP_111269363.1">
    <property type="nucleotide sequence ID" value="NZ_QKWW01000017.1"/>
</dbReference>
<comment type="caution">
    <text evidence="13">The sequence shown here is derived from an EMBL/GenBank/DDBJ whole genome shotgun (WGS) entry which is preliminary data.</text>
</comment>
<reference evidence="13 14" key="1">
    <citation type="submission" date="2018-06" db="EMBL/GenBank/DDBJ databases">
        <title>Isolation of heavy metals resistant Paenibacillus silvae NC2 from Gold-Copper mine in ZiJin, China.</title>
        <authorList>
            <person name="Xu J."/>
            <person name="Mazhar H.S."/>
            <person name="Rensing C."/>
        </authorList>
    </citation>
    <scope>NUCLEOTIDE SEQUENCE [LARGE SCALE GENOMIC DNA]</scope>
    <source>
        <strain evidence="13 14">NC2</strain>
    </source>
</reference>
<dbReference type="InterPro" id="IPR036188">
    <property type="entry name" value="FAD/NAD-bd_sf"/>
</dbReference>
<evidence type="ECO:0000256" key="7">
    <source>
        <dbReference type="ARBA" id="ARBA00023002"/>
    </source>
</evidence>
<dbReference type="Gene3D" id="3.20.20.70">
    <property type="entry name" value="Aldolase class I"/>
    <property type="match status" value="1"/>
</dbReference>
<dbReference type="AlphaFoldDB" id="A0A2W6PA79"/>
<evidence type="ECO:0000313" key="13">
    <source>
        <dbReference type="EMBL" id="PZT56590.1"/>
    </source>
</evidence>
<dbReference type="PRINTS" id="PR00469">
    <property type="entry name" value="PNDRDTASEII"/>
</dbReference>
<evidence type="ECO:0000313" key="14">
    <source>
        <dbReference type="Proteomes" id="UP000249204"/>
    </source>
</evidence>
<keyword evidence="4" id="KW-0285">Flavoprotein</keyword>
<dbReference type="EMBL" id="QKWW01000017">
    <property type="protein sequence ID" value="PZT56590.1"/>
    <property type="molecule type" value="Genomic_DNA"/>
</dbReference>
<feature type="domain" description="FAD/NAD(P)-binding" evidence="12">
    <location>
        <begin position="382"/>
        <end position="618"/>
    </location>
</feature>
<proteinExistence type="inferred from homology"/>
<keyword evidence="8" id="KW-0408">Iron</keyword>
<dbReference type="SUPFAM" id="SSF51905">
    <property type="entry name" value="FAD/NAD(P)-binding domain"/>
    <property type="match status" value="1"/>
</dbReference>
<evidence type="ECO:0000256" key="2">
    <source>
        <dbReference type="ARBA" id="ARBA00001966"/>
    </source>
</evidence>
<evidence type="ECO:0000256" key="9">
    <source>
        <dbReference type="ARBA" id="ARBA00023014"/>
    </source>
</evidence>
<keyword evidence="9" id="KW-0411">Iron-sulfur</keyword>
<feature type="region of interest" description="Disordered" evidence="10">
    <location>
        <begin position="112"/>
        <end position="133"/>
    </location>
</feature>
<comment type="cofactor">
    <cofactor evidence="2">
        <name>[4Fe-4S] cluster</name>
        <dbReference type="ChEBI" id="CHEBI:49883"/>
    </cofactor>
</comment>
<dbReference type="GO" id="GO:0051536">
    <property type="term" value="F:iron-sulfur cluster binding"/>
    <property type="evidence" value="ECO:0007669"/>
    <property type="project" value="UniProtKB-KW"/>
</dbReference>
<comment type="similarity">
    <text evidence="3">In the N-terminal section; belongs to the NADH:flavin oxidoreductase/NADH oxidase family.</text>
</comment>
<dbReference type="InterPro" id="IPR001155">
    <property type="entry name" value="OxRdtase_FMN_N"/>
</dbReference>